<reference evidence="1 2" key="1">
    <citation type="submission" date="2023-02" db="EMBL/GenBank/DDBJ databases">
        <title>LHISI_Scaffold_Assembly.</title>
        <authorList>
            <person name="Stuart O.P."/>
            <person name="Cleave R."/>
            <person name="Magrath M.J.L."/>
            <person name="Mikheyev A.S."/>
        </authorList>
    </citation>
    <scope>NUCLEOTIDE SEQUENCE [LARGE SCALE GENOMIC DNA]</scope>
    <source>
        <strain evidence="1">Daus_M_001</strain>
        <tissue evidence="1">Leg muscle</tissue>
    </source>
</reference>
<keyword evidence="2" id="KW-1185">Reference proteome</keyword>
<dbReference type="PANTHER" id="PTHR46601">
    <property type="entry name" value="ULP_PROTEASE DOMAIN-CONTAINING PROTEIN"/>
    <property type="match status" value="1"/>
</dbReference>
<proteinExistence type="predicted"/>
<evidence type="ECO:0000313" key="2">
    <source>
        <dbReference type="Proteomes" id="UP001159363"/>
    </source>
</evidence>
<name>A0ABQ9GWY2_9NEOP</name>
<dbReference type="Proteomes" id="UP001159363">
    <property type="component" value="Chromosome 7"/>
</dbReference>
<gene>
    <name evidence="1" type="ORF">PR048_020983</name>
</gene>
<comment type="caution">
    <text evidence="1">The sequence shown here is derived from an EMBL/GenBank/DDBJ whole genome shotgun (WGS) entry which is preliminary data.</text>
</comment>
<protein>
    <submittedName>
        <fullName evidence="1">Uncharacterized protein</fullName>
    </submittedName>
</protein>
<sequence length="182" mass="20967">MVNLLEMGDRLQNSVNGYAAHVGRKENLQFDDDVIHVDFSENYNCSFADETQAFHFGGSRKQVSLHTVVTYLHDKNSQLDMLYTIHSFCTISDCFDHSVHAMWAHLKPIVKTLPNAVNTIHFWSDNPSTQYQNIKKCSRCYHYILETCSQMYNTLRGTIMKLDMVEEPLMVLGVRVNELPTT</sequence>
<organism evidence="1 2">
    <name type="scientific">Dryococelus australis</name>
    <dbReference type="NCBI Taxonomy" id="614101"/>
    <lineage>
        <taxon>Eukaryota</taxon>
        <taxon>Metazoa</taxon>
        <taxon>Ecdysozoa</taxon>
        <taxon>Arthropoda</taxon>
        <taxon>Hexapoda</taxon>
        <taxon>Insecta</taxon>
        <taxon>Pterygota</taxon>
        <taxon>Neoptera</taxon>
        <taxon>Polyneoptera</taxon>
        <taxon>Phasmatodea</taxon>
        <taxon>Verophasmatodea</taxon>
        <taxon>Anareolatae</taxon>
        <taxon>Phasmatidae</taxon>
        <taxon>Eurycanthinae</taxon>
        <taxon>Dryococelus</taxon>
    </lineage>
</organism>
<accession>A0ABQ9GWY2</accession>
<dbReference type="InterPro" id="IPR036005">
    <property type="entry name" value="Creatinase/aminopeptidase-like"/>
</dbReference>
<dbReference type="PANTHER" id="PTHR46601:SF1">
    <property type="entry name" value="ADF-H DOMAIN-CONTAINING PROTEIN"/>
    <property type="match status" value="1"/>
</dbReference>
<dbReference type="EMBL" id="JARBHB010000008">
    <property type="protein sequence ID" value="KAJ8876538.1"/>
    <property type="molecule type" value="Genomic_DNA"/>
</dbReference>
<dbReference type="SUPFAM" id="SSF55920">
    <property type="entry name" value="Creatinase/aminopeptidase"/>
    <property type="match status" value="1"/>
</dbReference>
<evidence type="ECO:0000313" key="1">
    <source>
        <dbReference type="EMBL" id="KAJ8876538.1"/>
    </source>
</evidence>